<dbReference type="InterPro" id="IPR011050">
    <property type="entry name" value="Pectin_lyase_fold/virulence"/>
</dbReference>
<feature type="domain" description="Ice-binding protein C-terminal" evidence="4">
    <location>
        <begin position="1646"/>
        <end position="1667"/>
    </location>
</feature>
<dbReference type="Pfam" id="PF07589">
    <property type="entry name" value="PEP-CTERM"/>
    <property type="match status" value="1"/>
</dbReference>
<protein>
    <submittedName>
        <fullName evidence="5">Autotransporter-associated beta strand repeat-containing protein</fullName>
    </submittedName>
</protein>
<feature type="signal peptide" evidence="3">
    <location>
        <begin position="1"/>
        <end position="35"/>
    </location>
</feature>
<feature type="transmembrane region" description="Helical" evidence="2">
    <location>
        <begin position="1641"/>
        <end position="1664"/>
    </location>
</feature>
<evidence type="ECO:0000256" key="1">
    <source>
        <dbReference type="ARBA" id="ARBA00022729"/>
    </source>
</evidence>
<gene>
    <name evidence="5" type="ORF">HW115_12905</name>
</gene>
<organism evidence="5 6">
    <name type="scientific">Oceaniferula marina</name>
    <dbReference type="NCBI Taxonomy" id="2748318"/>
    <lineage>
        <taxon>Bacteria</taxon>
        <taxon>Pseudomonadati</taxon>
        <taxon>Verrucomicrobiota</taxon>
        <taxon>Verrucomicrobiia</taxon>
        <taxon>Verrucomicrobiales</taxon>
        <taxon>Verrucomicrobiaceae</taxon>
        <taxon>Oceaniferula</taxon>
    </lineage>
</organism>
<keyword evidence="2" id="KW-0812">Transmembrane</keyword>
<dbReference type="Pfam" id="PF12951">
    <property type="entry name" value="PATR"/>
    <property type="match status" value="5"/>
</dbReference>
<dbReference type="Proteomes" id="UP000557872">
    <property type="component" value="Unassembled WGS sequence"/>
</dbReference>
<evidence type="ECO:0000313" key="6">
    <source>
        <dbReference type="Proteomes" id="UP000557872"/>
    </source>
</evidence>
<dbReference type="SUPFAM" id="SSF51126">
    <property type="entry name" value="Pectin lyase-like"/>
    <property type="match status" value="3"/>
</dbReference>
<accession>A0A851GG73</accession>
<keyword evidence="2" id="KW-0472">Membrane</keyword>
<dbReference type="EMBL" id="JACBAZ010000004">
    <property type="protein sequence ID" value="NWK56513.1"/>
    <property type="molecule type" value="Genomic_DNA"/>
</dbReference>
<evidence type="ECO:0000256" key="2">
    <source>
        <dbReference type="SAM" id="Phobius"/>
    </source>
</evidence>
<evidence type="ECO:0000256" key="3">
    <source>
        <dbReference type="SAM" id="SignalP"/>
    </source>
</evidence>
<evidence type="ECO:0000259" key="4">
    <source>
        <dbReference type="Pfam" id="PF07589"/>
    </source>
</evidence>
<dbReference type="InterPro" id="IPR013424">
    <property type="entry name" value="Ice-binding_C"/>
</dbReference>
<keyword evidence="1 3" id="KW-0732">Signal</keyword>
<dbReference type="NCBIfam" id="TIGR02595">
    <property type="entry name" value="PEP_CTERM"/>
    <property type="match status" value="1"/>
</dbReference>
<dbReference type="InterPro" id="IPR012332">
    <property type="entry name" value="Autotransporter_pectin_lyase_C"/>
</dbReference>
<keyword evidence="2" id="KW-1133">Transmembrane helix</keyword>
<dbReference type="Gene3D" id="2.160.20.20">
    <property type="match status" value="2"/>
</dbReference>
<dbReference type="RefSeq" id="WP_178933283.1">
    <property type="nucleotide sequence ID" value="NZ_JACBAZ010000004.1"/>
</dbReference>
<dbReference type="InterPro" id="IPR013425">
    <property type="entry name" value="Autotrns_rpt"/>
</dbReference>
<name>A0A851GG73_9BACT</name>
<dbReference type="NCBIfam" id="TIGR02601">
    <property type="entry name" value="autotrns_rpt"/>
    <property type="match status" value="4"/>
</dbReference>
<reference evidence="5 6" key="1">
    <citation type="submission" date="2020-07" db="EMBL/GenBank/DDBJ databases">
        <title>Roseicoccus Jingziensis gen. nov., sp. nov., isolated from coastal seawater.</title>
        <authorList>
            <person name="Feng X."/>
        </authorList>
    </citation>
    <scope>NUCLEOTIDE SEQUENCE [LARGE SCALE GENOMIC DNA]</scope>
    <source>
        <strain evidence="5 6">N1E253</strain>
    </source>
</reference>
<feature type="chain" id="PRO_5032585699" evidence="3">
    <location>
        <begin position="36"/>
        <end position="1668"/>
    </location>
</feature>
<evidence type="ECO:0000313" key="5">
    <source>
        <dbReference type="EMBL" id="NWK56513.1"/>
    </source>
</evidence>
<proteinExistence type="predicted"/>
<comment type="caution">
    <text evidence="5">The sequence shown here is derived from an EMBL/GenBank/DDBJ whole genome shotgun (WGS) entry which is preliminary data.</text>
</comment>
<keyword evidence="6" id="KW-1185">Reference proteome</keyword>
<sequence>MNHQLLKKNQSAKWPAVTALLISSISLVTSLGVAAQDSISVNFGSDRRAVNNSSLYAGAVDVLGSNWNNASGGSGTLTGLVDANGNATTASVIWSSNNTYLSGSSGETATSENGDLTKGYLDDGGAGWAVTLNSPFLLNDIYIIHGTDQGGSTSQSVNLAAVSVNGTYYEGDGIGGTVLASGASDTWSAINWTNADTLVESDNYLKIEGQGPVVLAADRNGARAAISGVQVVNAYSGTLSYWDTNGATAGSGDAGGTWGTDNFWTASETGETATGSWTSGNAAVFSAGDDGTGMHTITLSADQTADAVWAKDGNITLTGSVLNLTGNAILRGDQSLTVDSQLSSTDLQTHGNVTLNNSSNSITGTASVYGVTTLGSDQSFGGLAGAGELALGVNQLTLGGSDADTTFGGRFSGTGTLVKSGTGKLSLTGDSSGYAGTTTISSGTLNIGGGGKTGNLAGNITNNSVLEVHRTNTIGFGSNVSGTGDFKLLGDGTSNSQINLTGDNSGFSGAVSVDGARVNVNMSGGNRLGTGAVTVKDGGQLWITGGTVANNLFLNGNGTTEGSGQLGAVRLENGTTVSGTVTLQSDSRMTTWSGSTAKVTGAITGAYDFEKTGAGTLIIESTGNTGLSGKTLVSGGILRIADQTSLGATPGTAQADDIVLSGGGKLMGGTSSGSNITLDANRGVTISGGESGFHVWTGFDMTVQGDITGAGSLAKSDGGALIVNGDVDVDGRFTISGGTATFNGDADFGNDLYVQNGSTVRYNGSVLNAAGGINGRRGTTYINLGNGAGGSGVLEDIELGNASGQGHTVHHSAGDLTVTNDIRIGHYGSETSVYNQSGGTVTQADTVTSPTNEGQANLFLGIDGTGEYHLSGGTLNTTSLVMDGRGNTSGTDTFTLTGGNLNIGKWGIRSGNTGGTYLIQLGGGTVGTTSSDATHDWSAGWSSNLNMELTGTNGDVTFDTGGNDVALTGVLSGSGGLIKTGAGSLVLGGTNTYTGTTDVNAGKLHVAGNASKVTVNSGAVLQGGTVAAGGVGTMDTLTLTDGSLSTFRVGGSSVDRIDITGTDGFTVAAGGTHTATIAPAGQLSINDEFVLFDYEGSIQGAGVAGISAQLPNPHYGFTVSDDAVNTQVKLTVNSVDAVIWTGAGGQTWDENNTTSWKTESDGLASNFYEYDVVKFNNDSPSGTVSLTGTITPASVEVASANNHTFAGSGIEGAGSLTKSGTGTLTLLNDNSFTGSVDIQEGSVVVGDGGTTGTLGGSGAIALEGSLTFNRSDQTDMGRAITGNGTLVVDGGGTLRTTAGGTSMPNQVTVQGGSVLQFASGAFGGNRMTGAGVVTVENGSTMRITAAHGFGGYPGNSDSIVLNGGVLEFASENYIGKLTMNGGQVTGTNELRAGNNNDIQVTGSTASSIASARMNLVYNANVTVEDVTSDAGVDLTVSAVVNGSGALVKSGAGTMLLEATNGYSGTTNINAGMLALGVSGSIHQSSSINVAAGAQFDVSAVSGGFELQDGQKLGGAGQVLGPIELAQGSVLAPGSSAGTLTLNSSLMLGTGSFLDFELSGSDQTTGSNINDLVAGITDLTLDGTLNVTELVTNDFLNAQSGDRWVLMEYTGVLTDNGLDLGTLPTLTAGLDFELDITTGGQVALTVIPEPSTFTLFGLGAFALILRRKR</sequence>